<evidence type="ECO:0000259" key="1">
    <source>
        <dbReference type="Pfam" id="PF13302"/>
    </source>
</evidence>
<feature type="domain" description="N-acetyltransferase" evidence="1">
    <location>
        <begin position="16"/>
        <end position="157"/>
    </location>
</feature>
<dbReference type="Proteomes" id="UP000032049">
    <property type="component" value="Unassembled WGS sequence"/>
</dbReference>
<organism evidence="2 3">
    <name type="scientific">Pedobacter lusitanus</name>
    <dbReference type="NCBI Taxonomy" id="1503925"/>
    <lineage>
        <taxon>Bacteria</taxon>
        <taxon>Pseudomonadati</taxon>
        <taxon>Bacteroidota</taxon>
        <taxon>Sphingobacteriia</taxon>
        <taxon>Sphingobacteriales</taxon>
        <taxon>Sphingobacteriaceae</taxon>
        <taxon>Pedobacter</taxon>
    </lineage>
</organism>
<dbReference type="GO" id="GO:0016747">
    <property type="term" value="F:acyltransferase activity, transferring groups other than amino-acyl groups"/>
    <property type="evidence" value="ECO:0007669"/>
    <property type="project" value="InterPro"/>
</dbReference>
<dbReference type="STRING" id="1503925.TH53_04945"/>
<dbReference type="SUPFAM" id="SSF55729">
    <property type="entry name" value="Acyl-CoA N-acyltransferases (Nat)"/>
    <property type="match status" value="1"/>
</dbReference>
<gene>
    <name evidence="2" type="ORF">TH53_04945</name>
</gene>
<dbReference type="Gene3D" id="3.40.630.30">
    <property type="match status" value="1"/>
</dbReference>
<sequence>MSELLKETSIILENERVLIRPLGLSDHEYLLPFSLNEPEIWRYSSLGAAGAENLTTYIQTAVNDREKGNAYPFIIYDKLADSYAGSTRYYDIQLAYQTLQLGYTWYGKEFQGTGLNKNCKYLLLNYAFEDLGIERVEFRADHSNHTSVAAMKSIGCKIEGVLRNHVPNGHGGRKDIIILSILKKEWFDFAKSNLEEKLLDAN</sequence>
<dbReference type="PANTHER" id="PTHR43610:SF1">
    <property type="entry name" value="N-ACETYLTRANSFERASE DOMAIN-CONTAINING PROTEIN"/>
    <property type="match status" value="1"/>
</dbReference>
<accession>A0A0D0GLT4</accession>
<evidence type="ECO:0000313" key="2">
    <source>
        <dbReference type="EMBL" id="KIO78202.1"/>
    </source>
</evidence>
<dbReference type="EMBL" id="JXRA01000019">
    <property type="protein sequence ID" value="KIO78202.1"/>
    <property type="molecule type" value="Genomic_DNA"/>
</dbReference>
<dbReference type="OrthoDB" id="9795199at2"/>
<proteinExistence type="predicted"/>
<comment type="caution">
    <text evidence="2">The sequence shown here is derived from an EMBL/GenBank/DDBJ whole genome shotgun (WGS) entry which is preliminary data.</text>
</comment>
<name>A0A0D0GLT4_9SPHI</name>
<reference evidence="2 3" key="1">
    <citation type="submission" date="2015-01" db="EMBL/GenBank/DDBJ databases">
        <title>Draft genome sequence of Pedobacter sp. NL19 isolated from sludge of an effluent treatment pond in an abandoned uranium mine.</title>
        <authorList>
            <person name="Santos T."/>
            <person name="Caetano T."/>
            <person name="Covas C."/>
            <person name="Cruz A."/>
            <person name="Mendo S."/>
        </authorList>
    </citation>
    <scope>NUCLEOTIDE SEQUENCE [LARGE SCALE GENOMIC DNA]</scope>
    <source>
        <strain evidence="2 3">NL19</strain>
    </source>
</reference>
<protein>
    <submittedName>
        <fullName evidence="2">GCN5 family acetyltransferase</fullName>
    </submittedName>
</protein>
<keyword evidence="2" id="KW-0808">Transferase</keyword>
<dbReference type="InterPro" id="IPR016181">
    <property type="entry name" value="Acyl_CoA_acyltransferase"/>
</dbReference>
<evidence type="ECO:0000313" key="3">
    <source>
        <dbReference type="Proteomes" id="UP000032049"/>
    </source>
</evidence>
<dbReference type="Pfam" id="PF13302">
    <property type="entry name" value="Acetyltransf_3"/>
    <property type="match status" value="1"/>
</dbReference>
<dbReference type="PANTHER" id="PTHR43610">
    <property type="entry name" value="BLL6696 PROTEIN"/>
    <property type="match status" value="1"/>
</dbReference>
<dbReference type="AlphaFoldDB" id="A0A0D0GLT4"/>
<dbReference type="RefSeq" id="WP_041878996.1">
    <property type="nucleotide sequence ID" value="NZ_CP157278.1"/>
</dbReference>
<keyword evidence="3" id="KW-1185">Reference proteome</keyword>
<dbReference type="InterPro" id="IPR000182">
    <property type="entry name" value="GNAT_dom"/>
</dbReference>